<evidence type="ECO:0000313" key="2">
    <source>
        <dbReference type="EMBL" id="PHM31206.1"/>
    </source>
</evidence>
<evidence type="ECO:0000313" key="5">
    <source>
        <dbReference type="Proteomes" id="UP000224871"/>
    </source>
</evidence>
<dbReference type="EMBL" id="FTLG01000187">
    <property type="protein sequence ID" value="SIP73652.1"/>
    <property type="molecule type" value="Genomic_DNA"/>
</dbReference>
<evidence type="ECO:0000313" key="4">
    <source>
        <dbReference type="Proteomes" id="UP000196435"/>
    </source>
</evidence>
<dbReference type="OrthoDB" id="6447126at2"/>
<dbReference type="AlphaFoldDB" id="A0A1N6MXW5"/>
<dbReference type="Proteomes" id="UP000196435">
    <property type="component" value="Unassembled WGS sequence"/>
</dbReference>
<organism evidence="3 4">
    <name type="scientific">Xenorhabdus innexi</name>
    <dbReference type="NCBI Taxonomy" id="290109"/>
    <lineage>
        <taxon>Bacteria</taxon>
        <taxon>Pseudomonadati</taxon>
        <taxon>Pseudomonadota</taxon>
        <taxon>Gammaproteobacteria</taxon>
        <taxon>Enterobacterales</taxon>
        <taxon>Morganellaceae</taxon>
        <taxon>Xenorhabdus</taxon>
    </lineage>
</organism>
<evidence type="ECO:0000313" key="3">
    <source>
        <dbReference type="EMBL" id="SIP73652.1"/>
    </source>
</evidence>
<dbReference type="Proteomes" id="UP000224871">
    <property type="component" value="Unassembled WGS sequence"/>
</dbReference>
<feature type="signal peptide" evidence="1">
    <location>
        <begin position="1"/>
        <end position="26"/>
    </location>
</feature>
<keyword evidence="5" id="KW-1185">Reference proteome</keyword>
<sequence>MLKKLFVGGAFSAVMALTGGVGTASANTNTDIPWINCHSSPIEYNNGVYTKYLVKDGIVFLDERNEDGFKWHLKGFKKLYVCGMNVYVGKYEGKKI</sequence>
<name>A0A1N6MXW5_9GAMM</name>
<dbReference type="EMBL" id="NIBU01000042">
    <property type="protein sequence ID" value="PHM31206.1"/>
    <property type="molecule type" value="Genomic_DNA"/>
</dbReference>
<proteinExistence type="predicted"/>
<gene>
    <name evidence="2" type="ORF">Xinn_02984</name>
    <name evidence="3" type="ORF">XIS1_450006</name>
</gene>
<reference evidence="4" key="1">
    <citation type="submission" date="2016-12" db="EMBL/GenBank/DDBJ databases">
        <authorList>
            <person name="Gaudriault S."/>
        </authorList>
    </citation>
    <scope>NUCLEOTIDE SEQUENCE [LARGE SCALE GENOMIC DNA]</scope>
    <source>
        <strain evidence="4">HGB1681 (deposited as PTA-6826 in the American Type Culture Collection)</strain>
    </source>
</reference>
<feature type="chain" id="PRO_5012275089" evidence="1">
    <location>
        <begin position="27"/>
        <end position="96"/>
    </location>
</feature>
<reference evidence="3" key="2">
    <citation type="submission" date="2016-12" db="EMBL/GenBank/DDBJ databases">
        <authorList>
            <person name="Song W.-J."/>
            <person name="Kurnit D.M."/>
        </authorList>
    </citation>
    <scope>NUCLEOTIDE SEQUENCE [LARGE SCALE GENOMIC DNA]</scope>
    <source>
        <strain evidence="3">HGB1681</strain>
    </source>
</reference>
<keyword evidence="1" id="KW-0732">Signal</keyword>
<dbReference type="RefSeq" id="WP_086953147.1">
    <property type="nucleotide sequence ID" value="NZ_CAWNQC010000240.1"/>
</dbReference>
<protein>
    <submittedName>
        <fullName evidence="3">Uncharacterized protein</fullName>
    </submittedName>
</protein>
<evidence type="ECO:0000256" key="1">
    <source>
        <dbReference type="SAM" id="SignalP"/>
    </source>
</evidence>
<reference evidence="2 5" key="3">
    <citation type="journal article" date="2017" name="Nat. Microbiol.">
        <title>Natural product diversity associated with the nematode symbionts Photorhabdus and Xenorhabdus.</title>
        <authorList>
            <person name="Tobias N.J."/>
            <person name="Wolff H."/>
            <person name="Djahanschiri B."/>
            <person name="Grundmann F."/>
            <person name="Kronenwerth M."/>
            <person name="Shi Y.M."/>
            <person name="Simonyi S."/>
            <person name="Grun P."/>
            <person name="Shapiro-Ilan D."/>
            <person name="Pidot S.J."/>
            <person name="Stinear T.P."/>
            <person name="Ebersberger I."/>
            <person name="Bode H.B."/>
        </authorList>
    </citation>
    <scope>NUCLEOTIDE SEQUENCE [LARGE SCALE GENOMIC DNA]</scope>
    <source>
        <strain evidence="2 5">DSM 16336</strain>
    </source>
</reference>
<accession>A0A1N6MXW5</accession>